<keyword evidence="1" id="KW-0732">Signal</keyword>
<gene>
    <name evidence="3" type="ORF">PSTT_13421</name>
    <name evidence="2" type="ORF">PSTT_17141</name>
</gene>
<evidence type="ECO:0000313" key="2">
    <source>
        <dbReference type="EMBL" id="POV93879.1"/>
    </source>
</evidence>
<feature type="chain" id="PRO_5036048774" description="Secreted protein" evidence="1">
    <location>
        <begin position="23"/>
        <end position="121"/>
    </location>
</feature>
<dbReference type="EMBL" id="PKSL01000486">
    <property type="protein sequence ID" value="POV93879.1"/>
    <property type="molecule type" value="Genomic_DNA"/>
</dbReference>
<evidence type="ECO:0000313" key="3">
    <source>
        <dbReference type="EMBL" id="POV99985.1"/>
    </source>
</evidence>
<dbReference type="VEuPathDB" id="FungiDB:PSTT_17141"/>
<keyword evidence="4" id="KW-1185">Reference proteome</keyword>
<evidence type="ECO:0000256" key="1">
    <source>
        <dbReference type="SAM" id="SignalP"/>
    </source>
</evidence>
<evidence type="ECO:0008006" key="5">
    <source>
        <dbReference type="Google" id="ProtNLM"/>
    </source>
</evidence>
<dbReference type="EMBL" id="PKSL01000188">
    <property type="protein sequence ID" value="POV99985.1"/>
    <property type="molecule type" value="Genomic_DNA"/>
</dbReference>
<evidence type="ECO:0000313" key="4">
    <source>
        <dbReference type="Proteomes" id="UP000239156"/>
    </source>
</evidence>
<sequence>MNFSSFSMMLILGLIHCGATYARFPCNNPAYPGPHQATCSRPMKPSDFDPDFPPKKRERWMKSMSIVAPAKPSGGHLTCEHVSIDGHPSEKDKCCKFPKPLEAGNHDNYFNSILATLCYNA</sequence>
<proteinExistence type="predicted"/>
<feature type="signal peptide" evidence="1">
    <location>
        <begin position="1"/>
        <end position="22"/>
    </location>
</feature>
<dbReference type="Proteomes" id="UP000239156">
    <property type="component" value="Unassembled WGS sequence"/>
</dbReference>
<dbReference type="VEuPathDB" id="FungiDB:PSHT_12910"/>
<dbReference type="AlphaFoldDB" id="A0A2S4U9E5"/>
<accession>A0A2S4U9E5</accession>
<name>A0A2S4U9E5_9BASI</name>
<reference evidence="2 4" key="1">
    <citation type="submission" date="2017-12" db="EMBL/GenBank/DDBJ databases">
        <title>Gene loss provides genomic basis for host adaptation in cereal stripe rust fungi.</title>
        <authorList>
            <person name="Xia C."/>
        </authorList>
    </citation>
    <scope>NUCLEOTIDE SEQUENCE [LARGE SCALE GENOMIC DNA]</scope>
    <source>
        <strain evidence="2 4">93-210</strain>
    </source>
</reference>
<comment type="caution">
    <text evidence="2">The sequence shown here is derived from an EMBL/GenBank/DDBJ whole genome shotgun (WGS) entry which is preliminary data.</text>
</comment>
<dbReference type="VEuPathDB" id="FungiDB:PSTT_13421"/>
<protein>
    <recommendedName>
        <fullName evidence="5">Secreted protein</fullName>
    </recommendedName>
</protein>
<organism evidence="2 4">
    <name type="scientific">Puccinia striiformis</name>
    <dbReference type="NCBI Taxonomy" id="27350"/>
    <lineage>
        <taxon>Eukaryota</taxon>
        <taxon>Fungi</taxon>
        <taxon>Dikarya</taxon>
        <taxon>Basidiomycota</taxon>
        <taxon>Pucciniomycotina</taxon>
        <taxon>Pucciniomycetes</taxon>
        <taxon>Pucciniales</taxon>
        <taxon>Pucciniaceae</taxon>
        <taxon>Puccinia</taxon>
    </lineage>
</organism>